<feature type="region of interest" description="Disordered" evidence="1">
    <location>
        <begin position="197"/>
        <end position="217"/>
    </location>
</feature>
<name>A0A830F9C2_9EURY</name>
<dbReference type="EMBL" id="BMPG01000001">
    <property type="protein sequence ID" value="GGL52030.1"/>
    <property type="molecule type" value="Genomic_DNA"/>
</dbReference>
<dbReference type="Pfam" id="PF19646">
    <property type="entry name" value="DUF6149"/>
    <property type="match status" value="1"/>
</dbReference>
<evidence type="ECO:0000313" key="3">
    <source>
        <dbReference type="Proteomes" id="UP000607197"/>
    </source>
</evidence>
<protein>
    <submittedName>
        <fullName evidence="2">Uncharacterized protein</fullName>
    </submittedName>
</protein>
<organism evidence="2 3">
    <name type="scientific">Halocalculus aciditolerans</name>
    <dbReference type="NCBI Taxonomy" id="1383812"/>
    <lineage>
        <taxon>Archaea</taxon>
        <taxon>Methanobacteriati</taxon>
        <taxon>Methanobacteriota</taxon>
        <taxon>Stenosarchaea group</taxon>
        <taxon>Halobacteria</taxon>
        <taxon>Halobacteriales</taxon>
        <taxon>Halobacteriaceae</taxon>
        <taxon>Halocalculus</taxon>
    </lineage>
</organism>
<evidence type="ECO:0000313" key="2">
    <source>
        <dbReference type="EMBL" id="GGL52030.1"/>
    </source>
</evidence>
<sequence>MDCYPSKETATAAAVTGVGAFTVLEPEDADMKIHQNVKHFAFKKSLELPVVGEKTHERLVGMHVDIFLGKADADRRDEREAHLEAFFDGTIDMYLAALQAGHPEAAAREMTHVVANFDFYNHGWTEMMEFPADELSEHYDRYADFFAAHDITLDDPLGEFVPAGGVPDAPATPDKLDDGDYANADAGYADDVYVEDADGDLHKGGTSNADDDADVTA</sequence>
<reference evidence="2" key="2">
    <citation type="submission" date="2020-09" db="EMBL/GenBank/DDBJ databases">
        <authorList>
            <person name="Sun Q."/>
            <person name="Ohkuma M."/>
        </authorList>
    </citation>
    <scope>NUCLEOTIDE SEQUENCE</scope>
    <source>
        <strain evidence="2">JCM 19596</strain>
    </source>
</reference>
<reference evidence="2" key="1">
    <citation type="journal article" date="2014" name="Int. J. Syst. Evol. Microbiol.">
        <title>Complete genome sequence of Corynebacterium casei LMG S-19264T (=DSM 44701T), isolated from a smear-ripened cheese.</title>
        <authorList>
            <consortium name="US DOE Joint Genome Institute (JGI-PGF)"/>
            <person name="Walter F."/>
            <person name="Albersmeier A."/>
            <person name="Kalinowski J."/>
            <person name="Ruckert C."/>
        </authorList>
    </citation>
    <scope>NUCLEOTIDE SEQUENCE</scope>
    <source>
        <strain evidence="2">JCM 19596</strain>
    </source>
</reference>
<dbReference type="Proteomes" id="UP000607197">
    <property type="component" value="Unassembled WGS sequence"/>
</dbReference>
<gene>
    <name evidence="2" type="ORF">GCM10009039_07900</name>
</gene>
<keyword evidence="3" id="KW-1185">Reference proteome</keyword>
<comment type="caution">
    <text evidence="2">The sequence shown here is derived from an EMBL/GenBank/DDBJ whole genome shotgun (WGS) entry which is preliminary data.</text>
</comment>
<proteinExistence type="predicted"/>
<accession>A0A830F9C2</accession>
<dbReference type="AlphaFoldDB" id="A0A830F9C2"/>
<dbReference type="InterPro" id="IPR046147">
    <property type="entry name" value="DUF6149"/>
</dbReference>
<evidence type="ECO:0000256" key="1">
    <source>
        <dbReference type="SAM" id="MobiDB-lite"/>
    </source>
</evidence>
<feature type="region of interest" description="Disordered" evidence="1">
    <location>
        <begin position="162"/>
        <end position="183"/>
    </location>
</feature>